<dbReference type="GO" id="GO:0005634">
    <property type="term" value="C:nucleus"/>
    <property type="evidence" value="ECO:0007669"/>
    <property type="project" value="UniProtKB-SubCell"/>
</dbReference>
<dbReference type="PANTHER" id="PTHR20531:SF1">
    <property type="entry name" value="N-ALPHA-ACETYLTRANSFERASE 40"/>
    <property type="match status" value="1"/>
</dbReference>
<comment type="subcellular location">
    <subcellularLocation>
        <location evidence="2">Cytoplasm</location>
    </subcellularLocation>
    <subcellularLocation>
        <location evidence="1">Nucleus</location>
    </subcellularLocation>
</comment>
<dbReference type="Gene3D" id="3.40.630.30">
    <property type="match status" value="1"/>
</dbReference>
<evidence type="ECO:0000256" key="5">
    <source>
        <dbReference type="ARBA" id="ARBA00015043"/>
    </source>
</evidence>
<evidence type="ECO:0000256" key="1">
    <source>
        <dbReference type="ARBA" id="ARBA00004123"/>
    </source>
</evidence>
<dbReference type="GO" id="GO:0005737">
    <property type="term" value="C:cytoplasm"/>
    <property type="evidence" value="ECO:0007669"/>
    <property type="project" value="UniProtKB-SubCell"/>
</dbReference>
<keyword evidence="8" id="KW-0539">Nucleus</keyword>
<dbReference type="InterPro" id="IPR016181">
    <property type="entry name" value="Acyl_CoA_acyltransferase"/>
</dbReference>
<sequence>MKKTKKQLRKEATLLANRISQNLKHANECNDDPLSKTLSTFTSIQVKLRRRRTKSKSQTKEEASNETDEDVHNNKNVTIQFYKSLPERLLQPCLDLFRQNMGHMYNKSSWGLNMEEKKKELLHESARFLLVIDDGDDIDSERLQSSGSRTGIGSANDDNDDDPHPHPQLLAFSHFRFEVDDDDQPTQEVLYLYEIQISPVVQRSGMGKRFMQILEIMAMQMKMRSVMLTVFKINQDAMTFYQKLKYDIDESSPSRFGDEADYEILSKIVYSEVGEKK</sequence>
<evidence type="ECO:0000256" key="8">
    <source>
        <dbReference type="ARBA" id="ARBA00023242"/>
    </source>
</evidence>
<feature type="region of interest" description="Disordered" evidence="12">
    <location>
        <begin position="140"/>
        <end position="165"/>
    </location>
</feature>
<evidence type="ECO:0000313" key="14">
    <source>
        <dbReference type="EMBL" id="CAE0467264.1"/>
    </source>
</evidence>
<evidence type="ECO:0000256" key="3">
    <source>
        <dbReference type="ARBA" id="ARBA00008870"/>
    </source>
</evidence>
<evidence type="ECO:0000256" key="10">
    <source>
        <dbReference type="ARBA" id="ARBA00047821"/>
    </source>
</evidence>
<evidence type="ECO:0000256" key="6">
    <source>
        <dbReference type="ARBA" id="ARBA00022490"/>
    </source>
</evidence>
<dbReference type="GO" id="GO:0010485">
    <property type="term" value="F:histone H4 acetyltransferase activity"/>
    <property type="evidence" value="ECO:0007669"/>
    <property type="project" value="InterPro"/>
</dbReference>
<evidence type="ECO:0000256" key="11">
    <source>
        <dbReference type="ARBA" id="ARBA00049524"/>
    </source>
</evidence>
<keyword evidence="7" id="KW-0808">Transferase</keyword>
<reference evidence="14" key="1">
    <citation type="submission" date="2021-01" db="EMBL/GenBank/DDBJ databases">
        <authorList>
            <person name="Corre E."/>
            <person name="Pelletier E."/>
            <person name="Niang G."/>
            <person name="Scheremetjew M."/>
            <person name="Finn R."/>
            <person name="Kale V."/>
            <person name="Holt S."/>
            <person name="Cochrane G."/>
            <person name="Meng A."/>
            <person name="Brown T."/>
            <person name="Cohen L."/>
        </authorList>
    </citation>
    <scope>NUCLEOTIDE SEQUENCE</scope>
    <source>
        <strain evidence="14">MM31A-1</strain>
    </source>
</reference>
<dbReference type="SUPFAM" id="SSF55729">
    <property type="entry name" value="Acyl-CoA N-acyltransferases (Nat)"/>
    <property type="match status" value="1"/>
</dbReference>
<feature type="region of interest" description="Disordered" evidence="12">
    <location>
        <begin position="49"/>
        <end position="71"/>
    </location>
</feature>
<evidence type="ECO:0000259" key="13">
    <source>
        <dbReference type="Pfam" id="PF00583"/>
    </source>
</evidence>
<evidence type="ECO:0000256" key="4">
    <source>
        <dbReference type="ARBA" id="ARBA00012950"/>
    </source>
</evidence>
<comment type="catalytic activity">
    <reaction evidence="10">
        <text>N-terminal L-seryl-[histone H2A] + acetyl-CoA = N-terminal N(alpha)-acetyl-L-seryl-[histone H2A] + CoA + H(+)</text>
        <dbReference type="Rhea" id="RHEA:50600"/>
        <dbReference type="Rhea" id="RHEA-COMP:12742"/>
        <dbReference type="Rhea" id="RHEA-COMP:12744"/>
        <dbReference type="ChEBI" id="CHEBI:15378"/>
        <dbReference type="ChEBI" id="CHEBI:57287"/>
        <dbReference type="ChEBI" id="CHEBI:57288"/>
        <dbReference type="ChEBI" id="CHEBI:64738"/>
        <dbReference type="ChEBI" id="CHEBI:83690"/>
        <dbReference type="EC" id="2.3.1.257"/>
    </reaction>
</comment>
<dbReference type="EC" id="2.3.1.257" evidence="4"/>
<evidence type="ECO:0000256" key="9">
    <source>
        <dbReference type="ARBA" id="ARBA00023315"/>
    </source>
</evidence>
<dbReference type="GO" id="GO:1990189">
    <property type="term" value="F:protein N-terminal-serine acetyltransferase activity"/>
    <property type="evidence" value="ECO:0007669"/>
    <property type="project" value="UniProtKB-EC"/>
</dbReference>
<name>A0A7S3VA27_9STRA</name>
<comment type="similarity">
    <text evidence="3">Belongs to the acetyltransferase family. NAA40 subfamily.</text>
</comment>
<feature type="domain" description="N-acetyltransferase" evidence="13">
    <location>
        <begin position="182"/>
        <end position="245"/>
    </location>
</feature>
<comment type="catalytic activity">
    <reaction evidence="11">
        <text>N-terminal L-seryl-[histone H4] + acetyl-CoA = N-terminal N(alpha)-acetyl-L-seryl-[histone H4] + CoA + H(+)</text>
        <dbReference type="Rhea" id="RHEA:50596"/>
        <dbReference type="Rhea" id="RHEA-COMP:12740"/>
        <dbReference type="Rhea" id="RHEA-COMP:12743"/>
        <dbReference type="ChEBI" id="CHEBI:15378"/>
        <dbReference type="ChEBI" id="CHEBI:57287"/>
        <dbReference type="ChEBI" id="CHEBI:57288"/>
        <dbReference type="ChEBI" id="CHEBI:64738"/>
        <dbReference type="ChEBI" id="CHEBI:83690"/>
        <dbReference type="EC" id="2.3.1.257"/>
    </reaction>
</comment>
<gene>
    <name evidence="14" type="ORF">CDEB00056_LOCUS12116</name>
</gene>
<dbReference type="Pfam" id="PF00583">
    <property type="entry name" value="Acetyltransf_1"/>
    <property type="match status" value="1"/>
</dbReference>
<dbReference type="AlphaFoldDB" id="A0A7S3VA27"/>
<dbReference type="EMBL" id="HBIO01015713">
    <property type="protein sequence ID" value="CAE0467264.1"/>
    <property type="molecule type" value="Transcribed_RNA"/>
</dbReference>
<dbReference type="InterPro" id="IPR039949">
    <property type="entry name" value="NAA40"/>
</dbReference>
<evidence type="ECO:0000256" key="12">
    <source>
        <dbReference type="SAM" id="MobiDB-lite"/>
    </source>
</evidence>
<dbReference type="PANTHER" id="PTHR20531">
    <property type="entry name" value="N-ALPHA-ACETYLTRANSFERASE 40"/>
    <property type="match status" value="1"/>
</dbReference>
<evidence type="ECO:0000256" key="7">
    <source>
        <dbReference type="ARBA" id="ARBA00022679"/>
    </source>
</evidence>
<dbReference type="InterPro" id="IPR000182">
    <property type="entry name" value="GNAT_dom"/>
</dbReference>
<keyword evidence="6" id="KW-0963">Cytoplasm</keyword>
<dbReference type="GO" id="GO:0043998">
    <property type="term" value="F:histone H2A acetyltransferase activity"/>
    <property type="evidence" value="ECO:0007669"/>
    <property type="project" value="InterPro"/>
</dbReference>
<feature type="compositionally biased region" description="Polar residues" evidence="12">
    <location>
        <begin position="143"/>
        <end position="153"/>
    </location>
</feature>
<proteinExistence type="inferred from homology"/>
<keyword evidence="9" id="KW-0012">Acyltransferase</keyword>
<accession>A0A7S3VA27</accession>
<evidence type="ECO:0000256" key="2">
    <source>
        <dbReference type="ARBA" id="ARBA00004496"/>
    </source>
</evidence>
<protein>
    <recommendedName>
        <fullName evidence="5">N-alpha-acetyltransferase 40</fullName>
        <ecNumber evidence="4">2.3.1.257</ecNumber>
    </recommendedName>
</protein>
<organism evidence="14">
    <name type="scientific">Chaetoceros debilis</name>
    <dbReference type="NCBI Taxonomy" id="122233"/>
    <lineage>
        <taxon>Eukaryota</taxon>
        <taxon>Sar</taxon>
        <taxon>Stramenopiles</taxon>
        <taxon>Ochrophyta</taxon>
        <taxon>Bacillariophyta</taxon>
        <taxon>Coscinodiscophyceae</taxon>
        <taxon>Chaetocerotophycidae</taxon>
        <taxon>Chaetocerotales</taxon>
        <taxon>Chaetocerotaceae</taxon>
        <taxon>Chaetoceros</taxon>
    </lineage>
</organism>